<evidence type="ECO:0000313" key="6">
    <source>
        <dbReference type="EMBL" id="RAK38076.1"/>
    </source>
</evidence>
<keyword evidence="2 6" id="KW-0645">Protease</keyword>
<dbReference type="Gene3D" id="2.30.42.10">
    <property type="match status" value="1"/>
</dbReference>
<reference evidence="6 7" key="1">
    <citation type="submission" date="2018-06" db="EMBL/GenBank/DDBJ databases">
        <title>Genomic Encyclopedia of Type Strains, Phase III (KMG-III): the genomes of soil and plant-associated and newly described type strains.</title>
        <authorList>
            <person name="Whitman W."/>
        </authorList>
    </citation>
    <scope>NUCLEOTIDE SEQUENCE [LARGE SCALE GENOMIC DNA]</scope>
    <source>
        <strain evidence="6 7">CGMCC 4.7090</strain>
    </source>
</reference>
<dbReference type="PROSITE" id="PS50106">
    <property type="entry name" value="PDZ"/>
    <property type="match status" value="1"/>
</dbReference>
<evidence type="ECO:0000259" key="5">
    <source>
        <dbReference type="PROSITE" id="PS50106"/>
    </source>
</evidence>
<evidence type="ECO:0000256" key="1">
    <source>
        <dbReference type="ARBA" id="ARBA00010541"/>
    </source>
</evidence>
<evidence type="ECO:0000256" key="2">
    <source>
        <dbReference type="ARBA" id="ARBA00022670"/>
    </source>
</evidence>
<dbReference type="Gene3D" id="2.40.10.10">
    <property type="entry name" value="Trypsin-like serine proteases"/>
    <property type="match status" value="2"/>
</dbReference>
<dbReference type="PANTHER" id="PTHR43343:SF3">
    <property type="entry name" value="PROTEASE DO-LIKE 8, CHLOROPLASTIC"/>
    <property type="match status" value="1"/>
</dbReference>
<organism evidence="6 7">
    <name type="scientific">Actinoplanes lutulentus</name>
    <dbReference type="NCBI Taxonomy" id="1287878"/>
    <lineage>
        <taxon>Bacteria</taxon>
        <taxon>Bacillati</taxon>
        <taxon>Actinomycetota</taxon>
        <taxon>Actinomycetes</taxon>
        <taxon>Micromonosporales</taxon>
        <taxon>Micromonosporaceae</taxon>
        <taxon>Actinoplanes</taxon>
    </lineage>
</organism>
<feature type="compositionally biased region" description="Low complexity" evidence="4">
    <location>
        <begin position="72"/>
        <end position="88"/>
    </location>
</feature>
<dbReference type="InterPro" id="IPR036034">
    <property type="entry name" value="PDZ_sf"/>
</dbReference>
<feature type="domain" description="PDZ" evidence="5">
    <location>
        <begin position="304"/>
        <end position="389"/>
    </location>
</feature>
<dbReference type="PANTHER" id="PTHR43343">
    <property type="entry name" value="PEPTIDASE S12"/>
    <property type="match status" value="1"/>
</dbReference>
<name>A0A327ZCF3_9ACTN</name>
<dbReference type="Proteomes" id="UP000249341">
    <property type="component" value="Unassembled WGS sequence"/>
</dbReference>
<dbReference type="InterPro" id="IPR009003">
    <property type="entry name" value="Peptidase_S1_PA"/>
</dbReference>
<dbReference type="SUPFAM" id="SSF50494">
    <property type="entry name" value="Trypsin-like serine proteases"/>
    <property type="match status" value="1"/>
</dbReference>
<dbReference type="SMART" id="SM00228">
    <property type="entry name" value="PDZ"/>
    <property type="match status" value="1"/>
</dbReference>
<dbReference type="SUPFAM" id="SSF50156">
    <property type="entry name" value="PDZ domain-like"/>
    <property type="match status" value="1"/>
</dbReference>
<evidence type="ECO:0000313" key="7">
    <source>
        <dbReference type="Proteomes" id="UP000249341"/>
    </source>
</evidence>
<dbReference type="InterPro" id="IPR001478">
    <property type="entry name" value="PDZ"/>
</dbReference>
<dbReference type="GO" id="GO:0004252">
    <property type="term" value="F:serine-type endopeptidase activity"/>
    <property type="evidence" value="ECO:0007669"/>
    <property type="project" value="InterPro"/>
</dbReference>
<protein>
    <submittedName>
        <fullName evidence="6">Putative serine protease PepD</fullName>
    </submittedName>
</protein>
<dbReference type="OrthoDB" id="9788136at2"/>
<dbReference type="InterPro" id="IPR051201">
    <property type="entry name" value="Chloro_Bact_Ser_Proteases"/>
</dbReference>
<dbReference type="AlphaFoldDB" id="A0A327ZCF3"/>
<feature type="region of interest" description="Disordered" evidence="4">
    <location>
        <begin position="1"/>
        <end position="44"/>
    </location>
</feature>
<gene>
    <name evidence="6" type="ORF">B0I29_10519</name>
</gene>
<dbReference type="Pfam" id="PF13180">
    <property type="entry name" value="PDZ_2"/>
    <property type="match status" value="1"/>
</dbReference>
<accession>A0A327ZCF3</accession>
<feature type="region of interest" description="Disordered" evidence="4">
    <location>
        <begin position="72"/>
        <end position="91"/>
    </location>
</feature>
<dbReference type="EMBL" id="QLMJ01000005">
    <property type="protein sequence ID" value="RAK38076.1"/>
    <property type="molecule type" value="Genomic_DNA"/>
</dbReference>
<comment type="similarity">
    <text evidence="1">Belongs to the peptidase S1C family.</text>
</comment>
<sequence length="402" mass="37800">MDGAGGGESIGNGPGTGPGGGSVSGGGGGSGSGGGGGSASRGGGAGGGWVTWVGVAVAAVLGAVVGGVAVSSNDPDGSGEPAGGSAAPLPDTAQTCAATEVSAKALPSVVTISASSGQAAGTGSGEVIRSDGYILTNNHVISLAADGGQVSVLFNDGRTVPAVITGRDPKSDLAVIKVDGQGELPVIAFGSSEDVRVGQPVVALGAPLGLSNTVTSGIVSALDRTIEVPGDDGQTALLVSAVQTDAAINPGNSGGALVNCAAELIGVPTAGAGIPDASGASGGGDIGLGFAIPVDHAKSVSDEIIETGTVTHAYFGFNLITVPANQAGAGGVFIRGVVAGGPAAQAGLKTGDIVGAIDGSPVTTTNDVAAVTLLKNPGDTVTVDYIRAGKAASAQVKLGAQP</sequence>
<dbReference type="PRINTS" id="PR00834">
    <property type="entry name" value="PROTEASES2C"/>
</dbReference>
<keyword evidence="3" id="KW-0378">Hydrolase</keyword>
<dbReference type="RefSeq" id="WP_111649211.1">
    <property type="nucleotide sequence ID" value="NZ_JACHWI010000002.1"/>
</dbReference>
<proteinExistence type="inferred from homology"/>
<comment type="caution">
    <text evidence="6">The sequence shown here is derived from an EMBL/GenBank/DDBJ whole genome shotgun (WGS) entry which is preliminary data.</text>
</comment>
<keyword evidence="7" id="KW-1185">Reference proteome</keyword>
<dbReference type="Pfam" id="PF13365">
    <property type="entry name" value="Trypsin_2"/>
    <property type="match status" value="1"/>
</dbReference>
<dbReference type="GO" id="GO:0006508">
    <property type="term" value="P:proteolysis"/>
    <property type="evidence" value="ECO:0007669"/>
    <property type="project" value="UniProtKB-KW"/>
</dbReference>
<dbReference type="InterPro" id="IPR043504">
    <property type="entry name" value="Peptidase_S1_PA_chymotrypsin"/>
</dbReference>
<evidence type="ECO:0000256" key="3">
    <source>
        <dbReference type="ARBA" id="ARBA00022801"/>
    </source>
</evidence>
<dbReference type="InterPro" id="IPR001940">
    <property type="entry name" value="Peptidase_S1C"/>
</dbReference>
<evidence type="ECO:0000256" key="4">
    <source>
        <dbReference type="SAM" id="MobiDB-lite"/>
    </source>
</evidence>